<keyword evidence="4" id="KW-1185">Reference proteome</keyword>
<evidence type="ECO:0000313" key="3">
    <source>
        <dbReference type="EMBL" id="MFC4668654.1"/>
    </source>
</evidence>
<reference evidence="4" key="1">
    <citation type="journal article" date="2019" name="Int. J. Syst. Evol. Microbiol.">
        <title>The Global Catalogue of Microorganisms (GCM) 10K type strain sequencing project: providing services to taxonomists for standard genome sequencing and annotation.</title>
        <authorList>
            <consortium name="The Broad Institute Genomics Platform"/>
            <consortium name="The Broad Institute Genome Sequencing Center for Infectious Disease"/>
            <person name="Wu L."/>
            <person name="Ma J."/>
        </authorList>
    </citation>
    <scope>NUCLEOTIDE SEQUENCE [LARGE SCALE GENOMIC DNA]</scope>
    <source>
        <strain evidence="4">CGMCC 4.7283</strain>
    </source>
</reference>
<protein>
    <submittedName>
        <fullName evidence="3">Lysozyme inhibitor LprI family protein</fullName>
    </submittedName>
</protein>
<evidence type="ECO:0000256" key="1">
    <source>
        <dbReference type="SAM" id="SignalP"/>
    </source>
</evidence>
<dbReference type="Pfam" id="PF07007">
    <property type="entry name" value="LprI"/>
    <property type="match status" value="1"/>
</dbReference>
<name>A0ABV9KFK8_9RHOB</name>
<dbReference type="Gene3D" id="1.20.1270.180">
    <property type="match status" value="1"/>
</dbReference>
<dbReference type="Proteomes" id="UP001595973">
    <property type="component" value="Unassembled WGS sequence"/>
</dbReference>
<organism evidence="3 4">
    <name type="scientific">Seohaeicola nanhaiensis</name>
    <dbReference type="NCBI Taxonomy" id="1387282"/>
    <lineage>
        <taxon>Bacteria</taxon>
        <taxon>Pseudomonadati</taxon>
        <taxon>Pseudomonadota</taxon>
        <taxon>Alphaproteobacteria</taxon>
        <taxon>Rhodobacterales</taxon>
        <taxon>Roseobacteraceae</taxon>
        <taxon>Seohaeicola</taxon>
    </lineage>
</organism>
<feature type="chain" id="PRO_5046280675" evidence="1">
    <location>
        <begin position="20"/>
        <end position="167"/>
    </location>
</feature>
<gene>
    <name evidence="3" type="ORF">ACFO5X_08825</name>
</gene>
<comment type="caution">
    <text evidence="3">The sequence shown here is derived from an EMBL/GenBank/DDBJ whole genome shotgun (WGS) entry which is preliminary data.</text>
</comment>
<evidence type="ECO:0000259" key="2">
    <source>
        <dbReference type="Pfam" id="PF07007"/>
    </source>
</evidence>
<dbReference type="RefSeq" id="WP_380716978.1">
    <property type="nucleotide sequence ID" value="NZ_JBHSGI010000005.1"/>
</dbReference>
<keyword evidence="1" id="KW-0732">Signal</keyword>
<sequence length="167" mass="17654">MRGAALAVLAIAAASSAGAQDIVFSEEATRRCLGAAPDSVAQEACIGKSSDACMAATPAGGTTYGMGGCLDQELSYWDGLLNTYYQTAIERAKTLDADTRKYAPEAANMEKSLREMQRAWIPFRDASCDFERAQWTNGTGAGPATLSCLLEMTGKQALKLGRFGYGS</sequence>
<dbReference type="InterPro" id="IPR009739">
    <property type="entry name" value="LprI-like_N"/>
</dbReference>
<dbReference type="EMBL" id="JBHSGI010000005">
    <property type="protein sequence ID" value="MFC4668654.1"/>
    <property type="molecule type" value="Genomic_DNA"/>
</dbReference>
<proteinExistence type="predicted"/>
<evidence type="ECO:0000313" key="4">
    <source>
        <dbReference type="Proteomes" id="UP001595973"/>
    </source>
</evidence>
<accession>A0ABV9KFK8</accession>
<feature type="domain" description="Lysozyme inhibitor LprI-like N-terminal" evidence="2">
    <location>
        <begin position="53"/>
        <end position="160"/>
    </location>
</feature>
<feature type="signal peptide" evidence="1">
    <location>
        <begin position="1"/>
        <end position="19"/>
    </location>
</feature>